<dbReference type="InterPro" id="IPR029063">
    <property type="entry name" value="SAM-dependent_MTases_sf"/>
</dbReference>
<sequence length="295" mass="33381">MQNLSTNVTQGYYSRNTKIWEIIEDDPEDIMSASLQTLYDHVPVFHSTPGSIFTYTIKRDGGGSALRQITLQIPDTQASNWSLHASSIWQSSLHIADHIEYLQLDRFSDRKILRVLELGAGAGLPSIMIARTTPNAVVVASDYPDENLICTLSDNVRRNNASERCRTVPYAWGSDISPLLTPAQQNSEGSALFDIIVAADTLWNPETHVQFINTLCMCLDRSPDARVHLVAGLHTGRYTLQSFMNAVVMHKLQVERVIESEVIDGIQRPWDVTRAESEDERERRKWVVWMVLKWA</sequence>
<dbReference type="Pfam" id="PF10294">
    <property type="entry name" value="Methyltransf_16"/>
    <property type="match status" value="1"/>
</dbReference>
<keyword evidence="2" id="KW-1185">Reference proteome</keyword>
<proteinExistence type="predicted"/>
<dbReference type="PANTHER" id="PTHR14614">
    <property type="entry name" value="HEPATOCELLULAR CARCINOMA-ASSOCIATED ANTIGEN"/>
    <property type="match status" value="1"/>
</dbReference>
<organism evidence="1 2">
    <name type="scientific">Suillus subaureus</name>
    <dbReference type="NCBI Taxonomy" id="48587"/>
    <lineage>
        <taxon>Eukaryota</taxon>
        <taxon>Fungi</taxon>
        <taxon>Dikarya</taxon>
        <taxon>Basidiomycota</taxon>
        <taxon>Agaricomycotina</taxon>
        <taxon>Agaricomycetes</taxon>
        <taxon>Agaricomycetidae</taxon>
        <taxon>Boletales</taxon>
        <taxon>Suillineae</taxon>
        <taxon>Suillaceae</taxon>
        <taxon>Suillus</taxon>
    </lineage>
</organism>
<dbReference type="EMBL" id="JABBWG010000025">
    <property type="protein sequence ID" value="KAG1812968.1"/>
    <property type="molecule type" value="Genomic_DNA"/>
</dbReference>
<evidence type="ECO:0000313" key="2">
    <source>
        <dbReference type="Proteomes" id="UP000807769"/>
    </source>
</evidence>
<dbReference type="RefSeq" id="XP_041190991.1">
    <property type="nucleotide sequence ID" value="XM_041343219.1"/>
</dbReference>
<dbReference type="AlphaFoldDB" id="A0A9P7JBN7"/>
<comment type="caution">
    <text evidence="1">The sequence shown here is derived from an EMBL/GenBank/DDBJ whole genome shotgun (WGS) entry which is preliminary data.</text>
</comment>
<dbReference type="Proteomes" id="UP000807769">
    <property type="component" value="Unassembled WGS sequence"/>
</dbReference>
<dbReference type="GO" id="GO:0008757">
    <property type="term" value="F:S-adenosylmethionine-dependent methyltransferase activity"/>
    <property type="evidence" value="ECO:0007669"/>
    <property type="project" value="UniProtKB-ARBA"/>
</dbReference>
<evidence type="ECO:0000313" key="1">
    <source>
        <dbReference type="EMBL" id="KAG1812968.1"/>
    </source>
</evidence>
<dbReference type="OrthoDB" id="407325at2759"/>
<reference evidence="1" key="1">
    <citation type="journal article" date="2020" name="New Phytol.">
        <title>Comparative genomics reveals dynamic genome evolution in host specialist ectomycorrhizal fungi.</title>
        <authorList>
            <person name="Lofgren L.A."/>
            <person name="Nguyen N.H."/>
            <person name="Vilgalys R."/>
            <person name="Ruytinx J."/>
            <person name="Liao H.L."/>
            <person name="Branco S."/>
            <person name="Kuo A."/>
            <person name="LaButti K."/>
            <person name="Lipzen A."/>
            <person name="Andreopoulos W."/>
            <person name="Pangilinan J."/>
            <person name="Riley R."/>
            <person name="Hundley H."/>
            <person name="Na H."/>
            <person name="Barry K."/>
            <person name="Grigoriev I.V."/>
            <person name="Stajich J.E."/>
            <person name="Kennedy P.G."/>
        </authorList>
    </citation>
    <scope>NUCLEOTIDE SEQUENCE</scope>
    <source>
        <strain evidence="1">MN1</strain>
    </source>
</reference>
<dbReference type="GO" id="GO:0005737">
    <property type="term" value="C:cytoplasm"/>
    <property type="evidence" value="ECO:0007669"/>
    <property type="project" value="TreeGrafter"/>
</dbReference>
<dbReference type="Gene3D" id="3.40.50.150">
    <property type="entry name" value="Vaccinia Virus protein VP39"/>
    <property type="match status" value="1"/>
</dbReference>
<dbReference type="GeneID" id="64637235"/>
<name>A0A9P7JBN7_9AGAM</name>
<dbReference type="PANTHER" id="PTHR14614:SF104">
    <property type="entry name" value="N-METHYLTRANSFERASE, PUTATIVE (AFU_ORTHOLOGUE AFUA_1G17750)-RELATED"/>
    <property type="match status" value="1"/>
</dbReference>
<dbReference type="InterPro" id="IPR019410">
    <property type="entry name" value="Methyltransf_16"/>
</dbReference>
<dbReference type="SUPFAM" id="SSF53335">
    <property type="entry name" value="S-adenosyl-L-methionine-dependent methyltransferases"/>
    <property type="match status" value="1"/>
</dbReference>
<gene>
    <name evidence="1" type="ORF">BJ212DRAFT_442883</name>
</gene>
<accession>A0A9P7JBN7</accession>
<protein>
    <submittedName>
        <fullName evidence="1">Uncharacterized protein</fullName>
    </submittedName>
</protein>